<dbReference type="GO" id="GO:0004519">
    <property type="term" value="F:endonuclease activity"/>
    <property type="evidence" value="ECO:0007669"/>
    <property type="project" value="UniProtKB-KW"/>
</dbReference>
<dbReference type="InterPro" id="IPR011084">
    <property type="entry name" value="DRMBL"/>
</dbReference>
<organism evidence="15 16">
    <name type="scientific">Phialophora macrospora</name>
    <dbReference type="NCBI Taxonomy" id="1851006"/>
    <lineage>
        <taxon>Eukaryota</taxon>
        <taxon>Fungi</taxon>
        <taxon>Dikarya</taxon>
        <taxon>Ascomycota</taxon>
        <taxon>Pezizomycotina</taxon>
        <taxon>Eurotiomycetes</taxon>
        <taxon>Chaetothyriomycetidae</taxon>
        <taxon>Chaetothyriales</taxon>
        <taxon>Herpotrichiellaceae</taxon>
        <taxon>Phialophora</taxon>
    </lineage>
</organism>
<protein>
    <recommendedName>
        <fullName evidence="11">Protein artemis</fullName>
    </recommendedName>
    <alternativeName>
        <fullName evidence="12">DNA cross-link repair 1C protein</fullName>
    </alternativeName>
</protein>
<keyword evidence="3" id="KW-0540">Nuclease</keyword>
<keyword evidence="4" id="KW-0255">Endonuclease</keyword>
<reference evidence="15 16" key="1">
    <citation type="submission" date="2015-01" db="EMBL/GenBank/DDBJ databases">
        <title>The Genome Sequence of Capronia semiimmersa CBS27337.</title>
        <authorList>
            <consortium name="The Broad Institute Genomics Platform"/>
            <person name="Cuomo C."/>
            <person name="de Hoog S."/>
            <person name="Gorbushina A."/>
            <person name="Stielow B."/>
            <person name="Teixiera M."/>
            <person name="Abouelleil A."/>
            <person name="Chapman S.B."/>
            <person name="Priest M."/>
            <person name="Young S.K."/>
            <person name="Wortman J."/>
            <person name="Nusbaum C."/>
            <person name="Birren B."/>
        </authorList>
    </citation>
    <scope>NUCLEOTIDE SEQUENCE [LARGE SCALE GENOMIC DNA]</scope>
    <source>
        <strain evidence="15 16">CBS 27337</strain>
    </source>
</reference>
<feature type="domain" description="DNA repair metallo-beta-lactamase" evidence="14">
    <location>
        <begin position="422"/>
        <end position="459"/>
    </location>
</feature>
<dbReference type="SUPFAM" id="SSF56281">
    <property type="entry name" value="Metallo-hydrolase/oxidoreductase"/>
    <property type="match status" value="1"/>
</dbReference>
<evidence type="ECO:0000256" key="11">
    <source>
        <dbReference type="ARBA" id="ARBA00039759"/>
    </source>
</evidence>
<evidence type="ECO:0000256" key="7">
    <source>
        <dbReference type="ARBA" id="ARBA00022839"/>
    </source>
</evidence>
<keyword evidence="5" id="KW-0227">DNA damage</keyword>
<dbReference type="GO" id="GO:0006303">
    <property type="term" value="P:double-strand break repair via nonhomologous end joining"/>
    <property type="evidence" value="ECO:0007669"/>
    <property type="project" value="TreeGrafter"/>
</dbReference>
<proteinExistence type="inferred from homology"/>
<name>A0A0D2GAT2_9EURO</name>
<feature type="region of interest" description="Disordered" evidence="13">
    <location>
        <begin position="507"/>
        <end position="570"/>
    </location>
</feature>
<evidence type="ECO:0000256" key="6">
    <source>
        <dbReference type="ARBA" id="ARBA00022801"/>
    </source>
</evidence>
<dbReference type="EMBL" id="KN846958">
    <property type="protein sequence ID" value="KIW69134.1"/>
    <property type="molecule type" value="Genomic_DNA"/>
</dbReference>
<accession>A0A0D2GAT2</accession>
<evidence type="ECO:0000256" key="10">
    <source>
        <dbReference type="ARBA" id="ARBA00023242"/>
    </source>
</evidence>
<dbReference type="AlphaFoldDB" id="A0A0D2GAT2"/>
<feature type="compositionally biased region" description="Basic and acidic residues" evidence="13">
    <location>
        <begin position="547"/>
        <end position="570"/>
    </location>
</feature>
<evidence type="ECO:0000256" key="9">
    <source>
        <dbReference type="ARBA" id="ARBA00023204"/>
    </source>
</evidence>
<evidence type="ECO:0000256" key="13">
    <source>
        <dbReference type="SAM" id="MobiDB-lite"/>
    </source>
</evidence>
<dbReference type="Gene3D" id="3.60.15.10">
    <property type="entry name" value="Ribonuclease Z/Hydroxyacylglutathione hydrolase-like"/>
    <property type="match status" value="1"/>
</dbReference>
<dbReference type="HOGENOM" id="CLU_013294_1_1_1"/>
<dbReference type="Pfam" id="PF23023">
    <property type="entry name" value="Anti-Pycsar_Apyc1"/>
    <property type="match status" value="1"/>
</dbReference>
<dbReference type="PANTHER" id="PTHR23240">
    <property type="entry name" value="DNA CROSS-LINK REPAIR PROTEIN PSO2/SNM1-RELATED"/>
    <property type="match status" value="1"/>
</dbReference>
<dbReference type="GO" id="GO:0035312">
    <property type="term" value="F:5'-3' DNA exonuclease activity"/>
    <property type="evidence" value="ECO:0007669"/>
    <property type="project" value="TreeGrafter"/>
</dbReference>
<dbReference type="GO" id="GO:0006310">
    <property type="term" value="P:DNA recombination"/>
    <property type="evidence" value="ECO:0007669"/>
    <property type="project" value="UniProtKB-KW"/>
</dbReference>
<evidence type="ECO:0000256" key="2">
    <source>
        <dbReference type="ARBA" id="ARBA00010304"/>
    </source>
</evidence>
<dbReference type="STRING" id="5601.A0A0D2GAT2"/>
<evidence type="ECO:0000259" key="14">
    <source>
        <dbReference type="Pfam" id="PF07522"/>
    </source>
</evidence>
<keyword evidence="16" id="KW-1185">Reference proteome</keyword>
<keyword evidence="9" id="KW-0234">DNA repair</keyword>
<sequence length="696" mass="78181">MSTFDGLVKEFPTIRIDYFRNHPGKPAPAALFLSHVHSDHLTGLESVKMPFVYCSATTKRILLKMEKYPHRINFAKGILEARKQQYKHLKNLLRAVPLQTATEIELGPRLTIRVTLLDANHCPGAVMFLIEGDGKAIVYTGDVRAEPWWVNSIVQNPVVLPYTCGLKHLDCIYLDTTFATHDEPYKDFPTKAEGLQELLEKVAQYPPDTTFYFRAWTLGYESIWIALSTFLQSQIHVNDYQLGIFRDGDDNESVALTGFTLGNRRLPGCLTDDKTVRIHSCEPGLDCHPQIKKAKNVVWITPIISRLTDGSEIRELGAGGGWRDLYPKAQLKMEDNANIAQLSSFCASYADNDDIGSKIAQALWQLGVGHDLSLILDEVDELKVEDDDSIKLGDFVTLISKRFKDTHSPISQSAPSNKESNSIAHKDTIHFPYSRHSSCNELRHLVGVFRPKDICPCTVSPETWSEDLSMETLFGDLCSEQIFYYDQETRDVVAELQVHDGVIINRAGRKRRRNDDDDDDSQKTQSQNTRGHEPSSPVVFTSPSKASEPEDTKSPLKLAKEENVDIRPDLHPRNIESASRQHQAKLHGNTLCDGFDSQPLSSSAFDSQPEQPLDLNEVYVNYGQGDQDFQSGAGALITSEQISPESHIEKTQRKQARADAYRAARLAILDNDVSEWDAVPLRSVGHQGHDEEELEL</sequence>
<evidence type="ECO:0000256" key="5">
    <source>
        <dbReference type="ARBA" id="ARBA00022763"/>
    </source>
</evidence>
<feature type="compositionally biased region" description="Polar residues" evidence="13">
    <location>
        <begin position="598"/>
        <end position="610"/>
    </location>
</feature>
<dbReference type="GO" id="GO:0000723">
    <property type="term" value="P:telomere maintenance"/>
    <property type="evidence" value="ECO:0007669"/>
    <property type="project" value="TreeGrafter"/>
</dbReference>
<dbReference type="GO" id="GO:0005634">
    <property type="term" value="C:nucleus"/>
    <property type="evidence" value="ECO:0007669"/>
    <property type="project" value="UniProtKB-SubCell"/>
</dbReference>
<comment type="similarity">
    <text evidence="2">Belongs to the DNA repair metallo-beta-lactamase (DRMBL) family.</text>
</comment>
<dbReference type="GO" id="GO:0036297">
    <property type="term" value="P:interstrand cross-link repair"/>
    <property type="evidence" value="ECO:0007669"/>
    <property type="project" value="TreeGrafter"/>
</dbReference>
<evidence type="ECO:0000256" key="12">
    <source>
        <dbReference type="ARBA" id="ARBA00042677"/>
    </source>
</evidence>
<dbReference type="InterPro" id="IPR036866">
    <property type="entry name" value="RibonucZ/Hydroxyglut_hydro"/>
</dbReference>
<dbReference type="PANTHER" id="PTHR23240:SF8">
    <property type="entry name" value="PROTEIN ARTEMIS"/>
    <property type="match status" value="1"/>
</dbReference>
<evidence type="ECO:0000256" key="1">
    <source>
        <dbReference type="ARBA" id="ARBA00004123"/>
    </source>
</evidence>
<dbReference type="Proteomes" id="UP000054266">
    <property type="component" value="Unassembled WGS sequence"/>
</dbReference>
<evidence type="ECO:0000313" key="15">
    <source>
        <dbReference type="EMBL" id="KIW69134.1"/>
    </source>
</evidence>
<keyword evidence="6" id="KW-0378">Hydrolase</keyword>
<gene>
    <name evidence="15" type="ORF">PV04_05027</name>
</gene>
<feature type="region of interest" description="Disordered" evidence="13">
    <location>
        <begin position="589"/>
        <end position="610"/>
    </location>
</feature>
<dbReference type="Gene3D" id="3.40.50.12650">
    <property type="match status" value="1"/>
</dbReference>
<evidence type="ECO:0000256" key="4">
    <source>
        <dbReference type="ARBA" id="ARBA00022759"/>
    </source>
</evidence>
<evidence type="ECO:0000313" key="16">
    <source>
        <dbReference type="Proteomes" id="UP000054266"/>
    </source>
</evidence>
<dbReference type="Pfam" id="PF07522">
    <property type="entry name" value="DRMBL"/>
    <property type="match status" value="1"/>
</dbReference>
<keyword evidence="8" id="KW-0233">DNA recombination</keyword>
<comment type="subcellular location">
    <subcellularLocation>
        <location evidence="1">Nucleus</location>
    </subcellularLocation>
</comment>
<keyword evidence="7" id="KW-0269">Exonuclease</keyword>
<keyword evidence="10" id="KW-0539">Nucleus</keyword>
<dbReference type="GO" id="GO:0003684">
    <property type="term" value="F:damaged DNA binding"/>
    <property type="evidence" value="ECO:0007669"/>
    <property type="project" value="TreeGrafter"/>
</dbReference>
<evidence type="ECO:0000256" key="3">
    <source>
        <dbReference type="ARBA" id="ARBA00022722"/>
    </source>
</evidence>
<evidence type="ECO:0000256" key="8">
    <source>
        <dbReference type="ARBA" id="ARBA00023172"/>
    </source>
</evidence>